<organism evidence="6 7">
    <name type="scientific">Prosthecobacter vanneervenii</name>
    <dbReference type="NCBI Taxonomy" id="48466"/>
    <lineage>
        <taxon>Bacteria</taxon>
        <taxon>Pseudomonadati</taxon>
        <taxon>Verrucomicrobiota</taxon>
        <taxon>Verrucomicrobiia</taxon>
        <taxon>Verrucomicrobiales</taxon>
        <taxon>Verrucomicrobiaceae</taxon>
        <taxon>Prosthecobacter</taxon>
    </lineage>
</organism>
<feature type="transmembrane region" description="Helical" evidence="5">
    <location>
        <begin position="37"/>
        <end position="55"/>
    </location>
</feature>
<feature type="transmembrane region" description="Helical" evidence="5">
    <location>
        <begin position="223"/>
        <end position="241"/>
    </location>
</feature>
<keyword evidence="7" id="KW-1185">Reference proteome</keyword>
<dbReference type="RefSeq" id="WP_184341387.1">
    <property type="nucleotide sequence ID" value="NZ_JACHIG010000008.1"/>
</dbReference>
<feature type="transmembrane region" description="Helical" evidence="5">
    <location>
        <begin position="92"/>
        <end position="111"/>
    </location>
</feature>
<dbReference type="AlphaFoldDB" id="A0A7W7YD57"/>
<dbReference type="EMBL" id="JACHIG010000008">
    <property type="protein sequence ID" value="MBB5034006.1"/>
    <property type="molecule type" value="Genomic_DNA"/>
</dbReference>
<feature type="transmembrane region" description="Helical" evidence="5">
    <location>
        <begin position="123"/>
        <end position="145"/>
    </location>
</feature>
<dbReference type="InterPro" id="IPR004710">
    <property type="entry name" value="Bilac:Na_transpt"/>
</dbReference>
<sequence length="310" mass="33178">MIRFFNWFNNLYPMWLVSLAVLAFFKPQTMLWFDKPWIFWSLAASMLGMGLTLSVDDFKAIARMPGSVALGFVAQYTIMPLTGWLVAKVLNLDPGLAVGIILVASCPGGMASNMISYLARANVALSVVLTLASTLLAFFFTPMWTSTLAGKYVPVDAWGLCLSALQLTVAPVVLGVLIRWKMPRTADQIGACGPTIAVLAFTFVSGGIVAASADAISAHFGRLALAAFLLHVIGFVVGYLVPKVLRYPESVARTVSIEVGMQNGGMAASLAREHFPALPLAAAAAVFSGVMQNIVGGLMAAWWKRRTPDA</sequence>
<protein>
    <submittedName>
        <fullName evidence="6">BASS family bile acid:Na+ symporter</fullName>
    </submittedName>
</protein>
<evidence type="ECO:0000313" key="7">
    <source>
        <dbReference type="Proteomes" id="UP000590740"/>
    </source>
</evidence>
<dbReference type="InterPro" id="IPR038770">
    <property type="entry name" value="Na+/solute_symporter_sf"/>
</dbReference>
<feature type="transmembrane region" description="Helical" evidence="5">
    <location>
        <begin position="189"/>
        <end position="211"/>
    </location>
</feature>
<keyword evidence="4 5" id="KW-0472">Membrane</keyword>
<accession>A0A7W7YD57</accession>
<name>A0A7W7YD57_9BACT</name>
<evidence type="ECO:0000313" key="6">
    <source>
        <dbReference type="EMBL" id="MBB5034006.1"/>
    </source>
</evidence>
<reference evidence="6 7" key="1">
    <citation type="submission" date="2020-08" db="EMBL/GenBank/DDBJ databases">
        <title>Genomic Encyclopedia of Type Strains, Phase IV (KMG-IV): sequencing the most valuable type-strain genomes for metagenomic binning, comparative biology and taxonomic classification.</title>
        <authorList>
            <person name="Goeker M."/>
        </authorList>
    </citation>
    <scope>NUCLEOTIDE SEQUENCE [LARGE SCALE GENOMIC DNA]</scope>
    <source>
        <strain evidence="6 7">DSM 12252</strain>
    </source>
</reference>
<feature type="transmembrane region" description="Helical" evidence="5">
    <location>
        <begin position="7"/>
        <end position="25"/>
    </location>
</feature>
<evidence type="ECO:0000256" key="4">
    <source>
        <dbReference type="ARBA" id="ARBA00023136"/>
    </source>
</evidence>
<dbReference type="GO" id="GO:0016020">
    <property type="term" value="C:membrane"/>
    <property type="evidence" value="ECO:0007669"/>
    <property type="project" value="UniProtKB-SubCell"/>
</dbReference>
<keyword evidence="3 5" id="KW-1133">Transmembrane helix</keyword>
<proteinExistence type="predicted"/>
<dbReference type="Pfam" id="PF01758">
    <property type="entry name" value="SBF"/>
    <property type="match status" value="1"/>
</dbReference>
<dbReference type="PANTHER" id="PTHR10361">
    <property type="entry name" value="SODIUM-BILE ACID COTRANSPORTER"/>
    <property type="match status" value="1"/>
</dbReference>
<dbReference type="Gene3D" id="1.20.1530.20">
    <property type="match status" value="1"/>
</dbReference>
<feature type="transmembrane region" description="Helical" evidence="5">
    <location>
        <begin position="157"/>
        <end position="177"/>
    </location>
</feature>
<dbReference type="InterPro" id="IPR002657">
    <property type="entry name" value="BilAc:Na_symport/Acr3"/>
</dbReference>
<evidence type="ECO:0000256" key="3">
    <source>
        <dbReference type="ARBA" id="ARBA00022989"/>
    </source>
</evidence>
<dbReference type="PANTHER" id="PTHR10361:SF28">
    <property type="entry name" value="P3 PROTEIN-RELATED"/>
    <property type="match status" value="1"/>
</dbReference>
<gene>
    <name evidence="6" type="ORF">HNQ65_003597</name>
</gene>
<feature type="transmembrane region" description="Helical" evidence="5">
    <location>
        <begin position="280"/>
        <end position="303"/>
    </location>
</feature>
<keyword evidence="2 5" id="KW-0812">Transmembrane</keyword>
<comment type="subcellular location">
    <subcellularLocation>
        <location evidence="1">Membrane</location>
        <topology evidence="1">Multi-pass membrane protein</topology>
    </subcellularLocation>
</comment>
<dbReference type="Proteomes" id="UP000590740">
    <property type="component" value="Unassembled WGS sequence"/>
</dbReference>
<feature type="transmembrane region" description="Helical" evidence="5">
    <location>
        <begin position="67"/>
        <end position="86"/>
    </location>
</feature>
<evidence type="ECO:0000256" key="2">
    <source>
        <dbReference type="ARBA" id="ARBA00022692"/>
    </source>
</evidence>
<evidence type="ECO:0000256" key="1">
    <source>
        <dbReference type="ARBA" id="ARBA00004141"/>
    </source>
</evidence>
<comment type="caution">
    <text evidence="6">The sequence shown here is derived from an EMBL/GenBank/DDBJ whole genome shotgun (WGS) entry which is preliminary data.</text>
</comment>
<evidence type="ECO:0000256" key="5">
    <source>
        <dbReference type="SAM" id="Phobius"/>
    </source>
</evidence>